<dbReference type="Proteomes" id="UP000299102">
    <property type="component" value="Unassembled WGS sequence"/>
</dbReference>
<feature type="region of interest" description="Disordered" evidence="1">
    <location>
        <begin position="48"/>
        <end position="75"/>
    </location>
</feature>
<protein>
    <submittedName>
        <fullName evidence="2">Uncharacterized protein</fullName>
    </submittedName>
</protein>
<proteinExistence type="predicted"/>
<name>A0A4C1V807_EUMVA</name>
<feature type="compositionally biased region" description="Basic and acidic residues" evidence="1">
    <location>
        <begin position="49"/>
        <end position="59"/>
    </location>
</feature>
<comment type="caution">
    <text evidence="2">The sequence shown here is derived from an EMBL/GenBank/DDBJ whole genome shotgun (WGS) entry which is preliminary data.</text>
</comment>
<dbReference type="AlphaFoldDB" id="A0A4C1V807"/>
<evidence type="ECO:0000313" key="2">
    <source>
        <dbReference type="EMBL" id="GBP34442.1"/>
    </source>
</evidence>
<gene>
    <name evidence="2" type="ORF">EVAR_25045_1</name>
</gene>
<evidence type="ECO:0000313" key="3">
    <source>
        <dbReference type="Proteomes" id="UP000299102"/>
    </source>
</evidence>
<keyword evidence="3" id="KW-1185">Reference proteome</keyword>
<accession>A0A4C1V807</accession>
<organism evidence="2 3">
    <name type="scientific">Eumeta variegata</name>
    <name type="common">Bagworm moth</name>
    <name type="synonym">Eumeta japonica</name>
    <dbReference type="NCBI Taxonomy" id="151549"/>
    <lineage>
        <taxon>Eukaryota</taxon>
        <taxon>Metazoa</taxon>
        <taxon>Ecdysozoa</taxon>
        <taxon>Arthropoda</taxon>
        <taxon>Hexapoda</taxon>
        <taxon>Insecta</taxon>
        <taxon>Pterygota</taxon>
        <taxon>Neoptera</taxon>
        <taxon>Endopterygota</taxon>
        <taxon>Lepidoptera</taxon>
        <taxon>Glossata</taxon>
        <taxon>Ditrysia</taxon>
        <taxon>Tineoidea</taxon>
        <taxon>Psychidae</taxon>
        <taxon>Oiketicinae</taxon>
        <taxon>Eumeta</taxon>
    </lineage>
</organism>
<evidence type="ECO:0000256" key="1">
    <source>
        <dbReference type="SAM" id="MobiDB-lite"/>
    </source>
</evidence>
<sequence length="134" mass="14627">MTHTHKLVRVACGCIGYAVSPRVVTATRNPAGQHTEPSCAVRLHAGGVRRAESHSDEPHHHHRAGRRDPPPAGSRRVLCARNIPPRVAAFCGLPHRDPRPLRPFLFRFTTRPGPRAARSSRRVTCGAARAFGNG</sequence>
<reference evidence="2 3" key="1">
    <citation type="journal article" date="2019" name="Commun. Biol.">
        <title>The bagworm genome reveals a unique fibroin gene that provides high tensile strength.</title>
        <authorList>
            <person name="Kono N."/>
            <person name="Nakamura H."/>
            <person name="Ohtoshi R."/>
            <person name="Tomita M."/>
            <person name="Numata K."/>
            <person name="Arakawa K."/>
        </authorList>
    </citation>
    <scope>NUCLEOTIDE SEQUENCE [LARGE SCALE GENOMIC DNA]</scope>
</reference>
<dbReference type="EMBL" id="BGZK01000288">
    <property type="protein sequence ID" value="GBP34442.1"/>
    <property type="molecule type" value="Genomic_DNA"/>
</dbReference>